<comment type="caution">
    <text evidence="1">The sequence shown here is derived from an EMBL/GenBank/DDBJ whole genome shotgun (WGS) entry which is preliminary data.</text>
</comment>
<sequence>MNSSSSSALCLPVSTAPVSCAGVCVSNIHHSSYTIYTSRNLSSRQRTRVV</sequence>
<accession>A0A6A3G1A8</accession>
<dbReference type="AlphaFoldDB" id="A0A6A3G1A8"/>
<protein>
    <submittedName>
        <fullName evidence="1">Uncharacterized protein</fullName>
    </submittedName>
</protein>
<dbReference type="Proteomes" id="UP000429607">
    <property type="component" value="Unassembled WGS sequence"/>
</dbReference>
<evidence type="ECO:0000313" key="2">
    <source>
        <dbReference type="Proteomes" id="UP000429607"/>
    </source>
</evidence>
<gene>
    <name evidence="1" type="ORF">PR001_g33375</name>
</gene>
<evidence type="ECO:0000313" key="1">
    <source>
        <dbReference type="EMBL" id="KAE8952254.1"/>
    </source>
</evidence>
<name>A0A6A3G1A8_9STRA</name>
<proteinExistence type="predicted"/>
<reference evidence="1 2" key="1">
    <citation type="submission" date="2018-09" db="EMBL/GenBank/DDBJ databases">
        <title>Genomic investigation of the strawberry pathogen Phytophthora fragariae indicates pathogenicity is determined by transcriptional variation in three key races.</title>
        <authorList>
            <person name="Adams T.M."/>
            <person name="Armitage A.D."/>
            <person name="Sobczyk M.K."/>
            <person name="Bates H.J."/>
            <person name="Dunwell J.M."/>
            <person name="Nellist C.F."/>
            <person name="Harrison R.J."/>
        </authorList>
    </citation>
    <scope>NUCLEOTIDE SEQUENCE [LARGE SCALE GENOMIC DNA]</scope>
    <source>
        <strain evidence="1 2">SCRP249</strain>
    </source>
</reference>
<dbReference type="EMBL" id="QXFV01011840">
    <property type="protein sequence ID" value="KAE8952254.1"/>
    <property type="molecule type" value="Genomic_DNA"/>
</dbReference>
<organism evidence="1 2">
    <name type="scientific">Phytophthora rubi</name>
    <dbReference type="NCBI Taxonomy" id="129364"/>
    <lineage>
        <taxon>Eukaryota</taxon>
        <taxon>Sar</taxon>
        <taxon>Stramenopiles</taxon>
        <taxon>Oomycota</taxon>
        <taxon>Peronosporomycetes</taxon>
        <taxon>Peronosporales</taxon>
        <taxon>Peronosporaceae</taxon>
        <taxon>Phytophthora</taxon>
    </lineage>
</organism>